<organism evidence="1">
    <name type="scientific">Cucumis melo</name>
    <name type="common">Muskmelon</name>
    <dbReference type="NCBI Taxonomy" id="3656"/>
    <lineage>
        <taxon>Eukaryota</taxon>
        <taxon>Viridiplantae</taxon>
        <taxon>Streptophyta</taxon>
        <taxon>Embryophyta</taxon>
        <taxon>Tracheophyta</taxon>
        <taxon>Spermatophyta</taxon>
        <taxon>Magnoliopsida</taxon>
        <taxon>eudicotyledons</taxon>
        <taxon>Gunneridae</taxon>
        <taxon>Pentapetalae</taxon>
        <taxon>rosids</taxon>
        <taxon>fabids</taxon>
        <taxon>Cucurbitales</taxon>
        <taxon>Cucurbitaceae</taxon>
        <taxon>Benincaseae</taxon>
        <taxon>Cucumis</taxon>
    </lineage>
</organism>
<reference evidence="1" key="1">
    <citation type="submission" date="2023-03" db="UniProtKB">
        <authorList>
            <consortium name="EnsemblPlants"/>
        </authorList>
    </citation>
    <scope>IDENTIFICATION</scope>
</reference>
<accession>A0A9I9E7Z0</accession>
<proteinExistence type="predicted"/>
<sequence>MLNFPSSGTKALRPSKQECYPMEEIRVECLGAHASTWSRKMILVQGGTIYIIETFSFQMNLADSFEENLDYLKKLTNSFNQSVEKLGSENETAILIN</sequence>
<dbReference type="Gramene" id="MELO3C029940.2.1">
    <property type="protein sequence ID" value="MELO3C029940.2.1"/>
    <property type="gene ID" value="MELO3C029940.2"/>
</dbReference>
<evidence type="ECO:0000313" key="1">
    <source>
        <dbReference type="EnsemblPlants" id="MELO3C029940.2.1"/>
    </source>
</evidence>
<dbReference type="EnsemblPlants" id="MELO3C029940.2.1">
    <property type="protein sequence ID" value="MELO3C029940.2.1"/>
    <property type="gene ID" value="MELO3C029940.2"/>
</dbReference>
<protein>
    <submittedName>
        <fullName evidence="1">Uncharacterized protein</fullName>
    </submittedName>
</protein>
<dbReference type="AlphaFoldDB" id="A0A9I9E7Z0"/>
<name>A0A9I9E7Z0_CUCME</name>